<organism evidence="9 10">
    <name type="scientific">Bacteroides nordii</name>
    <dbReference type="NCBI Taxonomy" id="291645"/>
    <lineage>
        <taxon>Bacteria</taxon>
        <taxon>Pseudomonadati</taxon>
        <taxon>Bacteroidota</taxon>
        <taxon>Bacteroidia</taxon>
        <taxon>Bacteroidales</taxon>
        <taxon>Bacteroidaceae</taxon>
        <taxon>Bacteroides</taxon>
    </lineage>
</organism>
<dbReference type="Gene3D" id="2.60.40.2580">
    <property type="match status" value="1"/>
</dbReference>
<keyword evidence="5" id="KW-0564">Palmitate</keyword>
<proteinExistence type="inferred from homology"/>
<evidence type="ECO:0000313" key="9">
    <source>
        <dbReference type="EMBL" id="RHB37693.1"/>
    </source>
</evidence>
<reference evidence="9 10" key="1">
    <citation type="submission" date="2018-08" db="EMBL/GenBank/DDBJ databases">
        <title>A genome reference for cultivated species of the human gut microbiota.</title>
        <authorList>
            <person name="Zou Y."/>
            <person name="Xue W."/>
            <person name="Luo G."/>
        </authorList>
    </citation>
    <scope>NUCLEOTIDE SEQUENCE [LARGE SCALE GENOMIC DNA]</scope>
    <source>
        <strain evidence="9 10">AM40-30BH</strain>
    </source>
</reference>
<dbReference type="InterPro" id="IPR014941">
    <property type="entry name" value="FimB/Mfa2/Mfa3"/>
</dbReference>
<keyword evidence="6" id="KW-0998">Cell outer membrane</keyword>
<dbReference type="Pfam" id="PF08842">
    <property type="entry name" value="Mfa2"/>
    <property type="match status" value="1"/>
</dbReference>
<sequence>MRYSKLTYCLLAFLCLATTSCIQNELIEEYPIEQENPVQVHLTLNMPQATSTDIQAGTAGEQYINDVHVYVFSQNGSFIEKASKVYISGTDGDATRTIIGVLESDYQHQSNGIEIVVLTNLTARSITAPISVVNKKALYNQLEYAYTSGQGDWVFPTQGTNKKYIPMWGTCSLDAIQEKDINQASLSLIRAIAKVDVTLNSGTGFDHFKLETVKVCNYNTKGYCIPVSNETMTTPSIPQSALMQGNITFTATTSEQKAGIQNKIYIPEYKNKDVSDNQISYLEITGELTTSLSEKIQKVYRIDFKVNGKGDTFDILRNNWYKFNITSISQDVNVTTQCSYEVERWDYINVDVPPFN</sequence>
<evidence type="ECO:0000256" key="8">
    <source>
        <dbReference type="SAM" id="SignalP"/>
    </source>
</evidence>
<dbReference type="PROSITE" id="PS51257">
    <property type="entry name" value="PROKAR_LIPOPROTEIN"/>
    <property type="match status" value="1"/>
</dbReference>
<name>A0A413VVW9_9BACE</name>
<evidence type="ECO:0000256" key="3">
    <source>
        <dbReference type="ARBA" id="ARBA00022729"/>
    </source>
</evidence>
<evidence type="ECO:0000256" key="7">
    <source>
        <dbReference type="ARBA" id="ARBA00023288"/>
    </source>
</evidence>
<evidence type="ECO:0000256" key="5">
    <source>
        <dbReference type="ARBA" id="ARBA00023139"/>
    </source>
</evidence>
<evidence type="ECO:0000313" key="10">
    <source>
        <dbReference type="Proteomes" id="UP000284379"/>
    </source>
</evidence>
<gene>
    <name evidence="9" type="ORF">DW888_03755</name>
</gene>
<evidence type="ECO:0000256" key="1">
    <source>
        <dbReference type="ARBA" id="ARBA00004442"/>
    </source>
</evidence>
<evidence type="ECO:0000256" key="2">
    <source>
        <dbReference type="ARBA" id="ARBA00007248"/>
    </source>
</evidence>
<accession>A0A413VVW9</accession>
<comment type="similarity">
    <text evidence="2">Belongs to the bacteroidetes fimbrillin superfamily. FimB/Mfa2 family.</text>
</comment>
<protein>
    <submittedName>
        <fullName evidence="9">DUF4906 domain-containing protein</fullName>
    </submittedName>
</protein>
<feature type="signal peptide" evidence="8">
    <location>
        <begin position="1"/>
        <end position="24"/>
    </location>
</feature>
<evidence type="ECO:0000256" key="4">
    <source>
        <dbReference type="ARBA" id="ARBA00023136"/>
    </source>
</evidence>
<evidence type="ECO:0000256" key="6">
    <source>
        <dbReference type="ARBA" id="ARBA00023237"/>
    </source>
</evidence>
<dbReference type="GO" id="GO:0009279">
    <property type="term" value="C:cell outer membrane"/>
    <property type="evidence" value="ECO:0007669"/>
    <property type="project" value="UniProtKB-SubCell"/>
</dbReference>
<dbReference type="RefSeq" id="WP_002559410.1">
    <property type="nucleotide sequence ID" value="NZ_CABJFV010000002.1"/>
</dbReference>
<feature type="chain" id="PRO_5019386770" evidence="8">
    <location>
        <begin position="25"/>
        <end position="356"/>
    </location>
</feature>
<dbReference type="GeneID" id="69500894"/>
<comment type="caution">
    <text evidence="9">The sequence shown here is derived from an EMBL/GenBank/DDBJ whole genome shotgun (WGS) entry which is preliminary data.</text>
</comment>
<keyword evidence="3 8" id="KW-0732">Signal</keyword>
<dbReference type="EMBL" id="QSGO01000002">
    <property type="protein sequence ID" value="RHB37693.1"/>
    <property type="molecule type" value="Genomic_DNA"/>
</dbReference>
<keyword evidence="4" id="KW-0472">Membrane</keyword>
<keyword evidence="7" id="KW-0449">Lipoprotein</keyword>
<comment type="subcellular location">
    <subcellularLocation>
        <location evidence="1">Cell outer membrane</location>
    </subcellularLocation>
</comment>
<dbReference type="Proteomes" id="UP000284379">
    <property type="component" value="Unassembled WGS sequence"/>
</dbReference>
<dbReference type="AlphaFoldDB" id="A0A413VVW9"/>